<dbReference type="EMBL" id="VCHE01000100">
    <property type="protein sequence ID" value="KAB2571486.1"/>
    <property type="molecule type" value="Genomic_DNA"/>
</dbReference>
<gene>
    <name evidence="3" type="ORF">DBV05_g9836</name>
</gene>
<keyword evidence="1" id="KW-0862">Zinc</keyword>
<keyword evidence="4" id="KW-1185">Reference proteome</keyword>
<keyword evidence="1" id="KW-0863">Zinc-finger</keyword>
<dbReference type="Proteomes" id="UP000325902">
    <property type="component" value="Unassembled WGS sequence"/>
</dbReference>
<evidence type="ECO:0000256" key="1">
    <source>
        <dbReference type="PROSITE-ProRule" id="PRU00175"/>
    </source>
</evidence>
<sequence length="243" mass="28561">MSNTVRAYAHRSEFIKDILRRAGDTVEADKLEDLGGAHDWTPALPRGLDVPSEHKNCPICNEDIEPTDLVARMCPESNDKHFFHWNCMMEWLGTWCDRRMEFQRTCPCCRTEMFTLSEPSRISQEERGLRWRVDDRMDVLNSFYRIHTSYRSAEWPFNIPVIDVPGVTLRYHRQRYHTLREYWLAIAMGLIGSRSKVVKLRTMIFMYDDAVHLDRILARVEALMDFMTGDNLEAYPVAEHPMA</sequence>
<accession>A0A5N5D1G9</accession>
<keyword evidence="1" id="KW-0479">Metal-binding</keyword>
<name>A0A5N5D1G9_9PEZI</name>
<dbReference type="GO" id="GO:0008270">
    <property type="term" value="F:zinc ion binding"/>
    <property type="evidence" value="ECO:0007669"/>
    <property type="project" value="UniProtKB-KW"/>
</dbReference>
<protein>
    <recommendedName>
        <fullName evidence="2">RING-type domain-containing protein</fullName>
    </recommendedName>
</protein>
<feature type="domain" description="RING-type" evidence="2">
    <location>
        <begin position="57"/>
        <end position="110"/>
    </location>
</feature>
<dbReference type="OrthoDB" id="1681166at2759"/>
<dbReference type="Gene3D" id="3.30.40.10">
    <property type="entry name" value="Zinc/RING finger domain, C3HC4 (zinc finger)"/>
    <property type="match status" value="1"/>
</dbReference>
<dbReference type="SUPFAM" id="SSF57850">
    <property type="entry name" value="RING/U-box"/>
    <property type="match status" value="1"/>
</dbReference>
<dbReference type="AlphaFoldDB" id="A0A5N5D1G9"/>
<dbReference type="CDD" id="cd16448">
    <property type="entry name" value="RING-H2"/>
    <property type="match status" value="1"/>
</dbReference>
<reference evidence="3 4" key="1">
    <citation type="journal article" date="2019" name="Sci. Rep.">
        <title>A multi-omics analysis of the grapevine pathogen Lasiodiplodia theobromae reveals that temperature affects the expression of virulence- and pathogenicity-related genes.</title>
        <authorList>
            <person name="Felix C."/>
            <person name="Meneses R."/>
            <person name="Goncalves M.F.M."/>
            <person name="Tilleman L."/>
            <person name="Duarte A.S."/>
            <person name="Jorrin-Novo J.V."/>
            <person name="Van de Peer Y."/>
            <person name="Deforce D."/>
            <person name="Van Nieuwerburgh F."/>
            <person name="Esteves A.C."/>
            <person name="Alves A."/>
        </authorList>
    </citation>
    <scope>NUCLEOTIDE SEQUENCE [LARGE SCALE GENOMIC DNA]</scope>
    <source>
        <strain evidence="3 4">LA-SOL3</strain>
    </source>
</reference>
<evidence type="ECO:0000259" key="2">
    <source>
        <dbReference type="PROSITE" id="PS50089"/>
    </source>
</evidence>
<organism evidence="3 4">
    <name type="scientific">Lasiodiplodia theobromae</name>
    <dbReference type="NCBI Taxonomy" id="45133"/>
    <lineage>
        <taxon>Eukaryota</taxon>
        <taxon>Fungi</taxon>
        <taxon>Dikarya</taxon>
        <taxon>Ascomycota</taxon>
        <taxon>Pezizomycotina</taxon>
        <taxon>Dothideomycetes</taxon>
        <taxon>Dothideomycetes incertae sedis</taxon>
        <taxon>Botryosphaeriales</taxon>
        <taxon>Botryosphaeriaceae</taxon>
        <taxon>Lasiodiplodia</taxon>
    </lineage>
</organism>
<comment type="caution">
    <text evidence="3">The sequence shown here is derived from an EMBL/GenBank/DDBJ whole genome shotgun (WGS) entry which is preliminary data.</text>
</comment>
<evidence type="ECO:0000313" key="3">
    <source>
        <dbReference type="EMBL" id="KAB2571486.1"/>
    </source>
</evidence>
<dbReference type="InterPro" id="IPR013083">
    <property type="entry name" value="Znf_RING/FYVE/PHD"/>
</dbReference>
<proteinExistence type="predicted"/>
<dbReference type="PROSITE" id="PS50089">
    <property type="entry name" value="ZF_RING_2"/>
    <property type="match status" value="1"/>
</dbReference>
<dbReference type="InterPro" id="IPR001841">
    <property type="entry name" value="Znf_RING"/>
</dbReference>
<evidence type="ECO:0000313" key="4">
    <source>
        <dbReference type="Proteomes" id="UP000325902"/>
    </source>
</evidence>